<feature type="transmembrane region" description="Helical" evidence="10">
    <location>
        <begin position="213"/>
        <end position="236"/>
    </location>
</feature>
<evidence type="ECO:0000256" key="5">
    <source>
        <dbReference type="ARBA" id="ARBA00022832"/>
    </source>
</evidence>
<feature type="transmembrane region" description="Helical" evidence="10">
    <location>
        <begin position="248"/>
        <end position="268"/>
    </location>
</feature>
<organism evidence="11 12">
    <name type="scientific">Exocentrus adspersus</name>
    <dbReference type="NCBI Taxonomy" id="1586481"/>
    <lineage>
        <taxon>Eukaryota</taxon>
        <taxon>Metazoa</taxon>
        <taxon>Ecdysozoa</taxon>
        <taxon>Arthropoda</taxon>
        <taxon>Hexapoda</taxon>
        <taxon>Insecta</taxon>
        <taxon>Pterygota</taxon>
        <taxon>Neoptera</taxon>
        <taxon>Endopterygota</taxon>
        <taxon>Coleoptera</taxon>
        <taxon>Polyphaga</taxon>
        <taxon>Cucujiformia</taxon>
        <taxon>Chrysomeloidea</taxon>
        <taxon>Cerambycidae</taxon>
        <taxon>Lamiinae</taxon>
        <taxon>Acanthocinini</taxon>
        <taxon>Exocentrus</taxon>
    </lineage>
</organism>
<dbReference type="GO" id="GO:0005789">
    <property type="term" value="C:endoplasmic reticulum membrane"/>
    <property type="evidence" value="ECO:0007669"/>
    <property type="project" value="TreeGrafter"/>
</dbReference>
<feature type="transmembrane region" description="Helical" evidence="10">
    <location>
        <begin position="159"/>
        <end position="178"/>
    </location>
</feature>
<sequence>MAFSKFFVVDIFKGRMSSLVSEVIENYSDFLETNKEVLFLIGLSSNTTISLALYTHDFFLYFIDPIVDSWMFMKSPLPVITILVSYLYFVLKLGPHLMSNRPAFDLKNILIFYNGYQVLFSLWMCGQAVHFNKAVHLFGQSCKTAAPNSELTEMVSTCAWWYFFSKIIELLDTVFFVLRKKQSQVTFLHVYHHGIMLLFSWVYLKFIPGEQGLFIGFLNSFVHVVMYSYYLIAALGPKYQKYLWWKKYMTWLQLTQFCIMLLYLFFIIMMDCKLSKSVTFFFVANIVVFLFLFSDFYRKAYINKKATAMSIKVDSVESKKLA</sequence>
<comment type="caution">
    <text evidence="11">The sequence shown here is derived from an EMBL/GenBank/DDBJ whole genome shotgun (WGS) entry which is preliminary data.</text>
</comment>
<feature type="transmembrane region" description="Helical" evidence="10">
    <location>
        <begin position="69"/>
        <end position="89"/>
    </location>
</feature>
<dbReference type="GO" id="GO:0034626">
    <property type="term" value="P:fatty acid elongation, polyunsaturated fatty acid"/>
    <property type="evidence" value="ECO:0007669"/>
    <property type="project" value="TreeGrafter"/>
</dbReference>
<keyword evidence="8 10" id="KW-0472">Membrane</keyword>
<dbReference type="GO" id="GO:0042761">
    <property type="term" value="P:very long-chain fatty acid biosynthetic process"/>
    <property type="evidence" value="ECO:0007669"/>
    <property type="project" value="TreeGrafter"/>
</dbReference>
<protein>
    <recommendedName>
        <fullName evidence="10">Elongation of very long chain fatty acids protein</fullName>
        <ecNumber evidence="10">2.3.1.199</ecNumber>
    </recommendedName>
    <alternativeName>
        <fullName evidence="10">Very-long-chain 3-oxoacyl-CoA synthase</fullName>
    </alternativeName>
</protein>
<dbReference type="GO" id="GO:0030148">
    <property type="term" value="P:sphingolipid biosynthetic process"/>
    <property type="evidence" value="ECO:0007669"/>
    <property type="project" value="TreeGrafter"/>
</dbReference>
<keyword evidence="2 10" id="KW-0444">Lipid biosynthesis</keyword>
<evidence type="ECO:0000256" key="8">
    <source>
        <dbReference type="ARBA" id="ARBA00023136"/>
    </source>
</evidence>
<keyword evidence="5 10" id="KW-0276">Fatty acid metabolism</keyword>
<evidence type="ECO:0000256" key="6">
    <source>
        <dbReference type="ARBA" id="ARBA00022989"/>
    </source>
</evidence>
<evidence type="ECO:0000256" key="10">
    <source>
        <dbReference type="RuleBase" id="RU361115"/>
    </source>
</evidence>
<reference evidence="11 12" key="1">
    <citation type="journal article" date="2023" name="Insect Mol. Biol.">
        <title>Genome sequencing provides insights into the evolution of gene families encoding plant cell wall-degrading enzymes in longhorned beetles.</title>
        <authorList>
            <person name="Shin N.R."/>
            <person name="Okamura Y."/>
            <person name="Kirsch R."/>
            <person name="Pauchet Y."/>
        </authorList>
    </citation>
    <scope>NUCLEOTIDE SEQUENCE [LARGE SCALE GENOMIC DNA]</scope>
    <source>
        <strain evidence="11">EAD_L_NR</strain>
    </source>
</reference>
<dbReference type="AlphaFoldDB" id="A0AAV8VXH4"/>
<evidence type="ECO:0000313" key="11">
    <source>
        <dbReference type="EMBL" id="KAJ8918562.1"/>
    </source>
</evidence>
<gene>
    <name evidence="11" type="ORF">NQ315_013067</name>
</gene>
<evidence type="ECO:0000256" key="7">
    <source>
        <dbReference type="ARBA" id="ARBA00023098"/>
    </source>
</evidence>
<comment type="catalytic activity">
    <reaction evidence="10">
        <text>a very-long-chain acyl-CoA + malonyl-CoA + H(+) = a very-long-chain 3-oxoacyl-CoA + CO2 + CoA</text>
        <dbReference type="Rhea" id="RHEA:32727"/>
        <dbReference type="ChEBI" id="CHEBI:15378"/>
        <dbReference type="ChEBI" id="CHEBI:16526"/>
        <dbReference type="ChEBI" id="CHEBI:57287"/>
        <dbReference type="ChEBI" id="CHEBI:57384"/>
        <dbReference type="ChEBI" id="CHEBI:90725"/>
        <dbReference type="ChEBI" id="CHEBI:90736"/>
        <dbReference type="EC" id="2.3.1.199"/>
    </reaction>
</comment>
<feature type="transmembrane region" description="Helical" evidence="10">
    <location>
        <begin position="280"/>
        <end position="297"/>
    </location>
</feature>
<feature type="transmembrane region" description="Helical" evidence="10">
    <location>
        <begin position="110"/>
        <end position="129"/>
    </location>
</feature>
<evidence type="ECO:0000256" key="1">
    <source>
        <dbReference type="ARBA" id="ARBA00004141"/>
    </source>
</evidence>
<dbReference type="Proteomes" id="UP001159042">
    <property type="component" value="Unassembled WGS sequence"/>
</dbReference>
<keyword evidence="3 10" id="KW-0808">Transferase</keyword>
<keyword evidence="9 10" id="KW-0275">Fatty acid biosynthesis</keyword>
<comment type="similarity">
    <text evidence="10">Belongs to the ELO family.</text>
</comment>
<keyword evidence="12" id="KW-1185">Reference proteome</keyword>
<dbReference type="GO" id="GO:0009922">
    <property type="term" value="F:fatty acid elongase activity"/>
    <property type="evidence" value="ECO:0007669"/>
    <property type="project" value="UniProtKB-EC"/>
</dbReference>
<dbReference type="GO" id="GO:0034625">
    <property type="term" value="P:fatty acid elongation, monounsaturated fatty acid"/>
    <property type="evidence" value="ECO:0007669"/>
    <property type="project" value="TreeGrafter"/>
</dbReference>
<proteinExistence type="inferred from homology"/>
<evidence type="ECO:0000256" key="3">
    <source>
        <dbReference type="ARBA" id="ARBA00022679"/>
    </source>
</evidence>
<feature type="transmembrane region" description="Helical" evidence="10">
    <location>
        <begin position="37"/>
        <end position="63"/>
    </location>
</feature>
<dbReference type="PROSITE" id="PS01188">
    <property type="entry name" value="ELO"/>
    <property type="match status" value="1"/>
</dbReference>
<evidence type="ECO:0000256" key="4">
    <source>
        <dbReference type="ARBA" id="ARBA00022692"/>
    </source>
</evidence>
<dbReference type="PANTHER" id="PTHR11157:SF103">
    <property type="entry name" value="ELONGATION OF VERY LONG CHAIN FATTY ACIDS PROTEIN"/>
    <property type="match status" value="1"/>
</dbReference>
<comment type="caution">
    <text evidence="10">Lacks conserved residue(s) required for the propagation of feature annotation.</text>
</comment>
<keyword evidence="7 10" id="KW-0443">Lipid metabolism</keyword>
<dbReference type="GO" id="GO:0019367">
    <property type="term" value="P:fatty acid elongation, saturated fatty acid"/>
    <property type="evidence" value="ECO:0007669"/>
    <property type="project" value="TreeGrafter"/>
</dbReference>
<feature type="transmembrane region" description="Helical" evidence="10">
    <location>
        <begin position="190"/>
        <end position="207"/>
    </location>
</feature>
<dbReference type="InterPro" id="IPR030457">
    <property type="entry name" value="ELO_CS"/>
</dbReference>
<evidence type="ECO:0000256" key="9">
    <source>
        <dbReference type="ARBA" id="ARBA00023160"/>
    </source>
</evidence>
<keyword evidence="4 10" id="KW-0812">Transmembrane</keyword>
<evidence type="ECO:0000256" key="2">
    <source>
        <dbReference type="ARBA" id="ARBA00022516"/>
    </source>
</evidence>
<dbReference type="InterPro" id="IPR002076">
    <property type="entry name" value="ELO_fam"/>
</dbReference>
<dbReference type="Pfam" id="PF01151">
    <property type="entry name" value="ELO"/>
    <property type="match status" value="1"/>
</dbReference>
<keyword evidence="6 10" id="KW-1133">Transmembrane helix</keyword>
<dbReference type="PANTHER" id="PTHR11157">
    <property type="entry name" value="FATTY ACID ACYL TRANSFERASE-RELATED"/>
    <property type="match status" value="1"/>
</dbReference>
<name>A0AAV8VXH4_9CUCU</name>
<dbReference type="EC" id="2.3.1.199" evidence="10"/>
<evidence type="ECO:0000313" key="12">
    <source>
        <dbReference type="Proteomes" id="UP001159042"/>
    </source>
</evidence>
<dbReference type="EMBL" id="JANEYG010000024">
    <property type="protein sequence ID" value="KAJ8918562.1"/>
    <property type="molecule type" value="Genomic_DNA"/>
</dbReference>
<comment type="subcellular location">
    <subcellularLocation>
        <location evidence="1">Membrane</location>
        <topology evidence="1">Multi-pass membrane protein</topology>
    </subcellularLocation>
</comment>
<accession>A0AAV8VXH4</accession>